<evidence type="ECO:0000256" key="6">
    <source>
        <dbReference type="ARBA" id="ARBA00023033"/>
    </source>
</evidence>
<evidence type="ECO:0000256" key="7">
    <source>
        <dbReference type="ARBA" id="ARBA00023157"/>
    </source>
</evidence>
<evidence type="ECO:0000256" key="10">
    <source>
        <dbReference type="ARBA" id="ARBA00044502"/>
    </source>
</evidence>
<feature type="signal peptide" evidence="13">
    <location>
        <begin position="1"/>
        <end position="21"/>
    </location>
</feature>
<evidence type="ECO:0000256" key="5">
    <source>
        <dbReference type="ARBA" id="ARBA00023008"/>
    </source>
</evidence>
<evidence type="ECO:0000256" key="2">
    <source>
        <dbReference type="ARBA" id="ARBA00022723"/>
    </source>
</evidence>
<dbReference type="GO" id="GO:0016787">
    <property type="term" value="F:hydrolase activity"/>
    <property type="evidence" value="ECO:0007669"/>
    <property type="project" value="UniProtKB-KW"/>
</dbReference>
<dbReference type="GO" id="GO:0046872">
    <property type="term" value="F:metal ion binding"/>
    <property type="evidence" value="ECO:0007669"/>
    <property type="project" value="UniProtKB-KW"/>
</dbReference>
<keyword evidence="13" id="KW-0732">Signal</keyword>
<feature type="domain" description="Auxiliary Activity family 9 catalytic" evidence="14">
    <location>
        <begin position="22"/>
        <end position="241"/>
    </location>
</feature>
<keyword evidence="7" id="KW-1015">Disulfide bond</keyword>
<dbReference type="InterPro" id="IPR005103">
    <property type="entry name" value="AA9_LPMO"/>
</dbReference>
<accession>A0A286U6E7</accession>
<evidence type="ECO:0000256" key="12">
    <source>
        <dbReference type="ARBA" id="ARBA00047174"/>
    </source>
</evidence>
<comment type="similarity">
    <text evidence="10">Belongs to the polysaccharide monooxygenase AA9 family.</text>
</comment>
<keyword evidence="8" id="KW-0119">Carbohydrate metabolism</keyword>
<dbReference type="EC" id="1.14.99.56" evidence="12"/>
<sequence length="250" mass="26572">MLNLLLTLALSSTTLLTSVSAHGYVQEIKVDGTTYTGYLPYQDPYTSPAPERIVRPIPGNGPVTDLTLIDLQCNGYSDGGVVGSSPAPIYATVTAGSSMALNWTTWPDSHKGPMITYMAAAPSGTDITEWLPNTSAVWFKVAEAGKTSDGLWAATDILSANDSIYTFTVPKNLKPGQYIVRHEIIALHGAFEYPGAQFYPSCIQIEVTGSGSAFPTSFVSFPGAYTPDTPGIVFDIYTNTSAYPIPGPAV</sequence>
<evidence type="ECO:0000256" key="4">
    <source>
        <dbReference type="ARBA" id="ARBA00023002"/>
    </source>
</evidence>
<comment type="catalytic activity">
    <reaction evidence="11">
        <text>[(1-&gt;4)-beta-D-glucosyl]n+m + reduced acceptor + O2 = 4-dehydro-beta-D-glucosyl-[(1-&gt;4)-beta-D-glucosyl]n-1 + [(1-&gt;4)-beta-D-glucosyl]m + acceptor + H2O.</text>
        <dbReference type="EC" id="1.14.99.56"/>
    </reaction>
</comment>
<evidence type="ECO:0000256" key="8">
    <source>
        <dbReference type="ARBA" id="ARBA00023277"/>
    </source>
</evidence>
<dbReference type="PANTHER" id="PTHR33353:SF6">
    <property type="entry name" value="ENDOGLUCANASE IV"/>
    <property type="match status" value="1"/>
</dbReference>
<keyword evidence="5" id="KW-0186">Copper</keyword>
<evidence type="ECO:0000259" key="14">
    <source>
        <dbReference type="Pfam" id="PF03443"/>
    </source>
</evidence>
<dbReference type="OrthoDB" id="4849160at2759"/>
<dbReference type="STRING" id="2282107.A0A286U6E7"/>
<evidence type="ECO:0000313" key="16">
    <source>
        <dbReference type="Proteomes" id="UP000217199"/>
    </source>
</evidence>
<evidence type="ECO:0000256" key="1">
    <source>
        <dbReference type="ARBA" id="ARBA00001973"/>
    </source>
</evidence>
<evidence type="ECO:0000256" key="9">
    <source>
        <dbReference type="ARBA" id="ARBA00023326"/>
    </source>
</evidence>
<evidence type="ECO:0000256" key="13">
    <source>
        <dbReference type="SAM" id="SignalP"/>
    </source>
</evidence>
<reference evidence="15 16" key="1">
    <citation type="journal article" date="2017" name="Mol. Ecol.">
        <title>Comparative and population genomic landscape of Phellinus noxius: A hypervariable fungus causing root rot in trees.</title>
        <authorList>
            <person name="Chung C.L."/>
            <person name="Lee T.J."/>
            <person name="Akiba M."/>
            <person name="Lee H.H."/>
            <person name="Kuo T.H."/>
            <person name="Liu D."/>
            <person name="Ke H.M."/>
            <person name="Yokoi T."/>
            <person name="Roa M.B."/>
            <person name="Lu M.J."/>
            <person name="Chang Y.Y."/>
            <person name="Ann P.J."/>
            <person name="Tsai J.N."/>
            <person name="Chen C.Y."/>
            <person name="Tzean S.S."/>
            <person name="Ota Y."/>
            <person name="Hattori T."/>
            <person name="Sahashi N."/>
            <person name="Liou R.F."/>
            <person name="Kikuchi T."/>
            <person name="Tsai I.J."/>
        </authorList>
    </citation>
    <scope>NUCLEOTIDE SEQUENCE [LARGE SCALE GENOMIC DNA]</scope>
    <source>
        <strain evidence="15 16">FFPRI411160</strain>
    </source>
</reference>
<dbReference type="EMBL" id="NBII01000010">
    <property type="protein sequence ID" value="PAV15148.1"/>
    <property type="molecule type" value="Genomic_DNA"/>
</dbReference>
<keyword evidence="16" id="KW-1185">Reference proteome</keyword>
<organism evidence="15 16">
    <name type="scientific">Pyrrhoderma noxium</name>
    <dbReference type="NCBI Taxonomy" id="2282107"/>
    <lineage>
        <taxon>Eukaryota</taxon>
        <taxon>Fungi</taxon>
        <taxon>Dikarya</taxon>
        <taxon>Basidiomycota</taxon>
        <taxon>Agaricomycotina</taxon>
        <taxon>Agaricomycetes</taxon>
        <taxon>Hymenochaetales</taxon>
        <taxon>Hymenochaetaceae</taxon>
        <taxon>Pyrrhoderma</taxon>
    </lineage>
</organism>
<dbReference type="Pfam" id="PF03443">
    <property type="entry name" value="AA9"/>
    <property type="match status" value="1"/>
</dbReference>
<dbReference type="PANTHER" id="PTHR33353">
    <property type="entry name" value="PUTATIVE (AFU_ORTHOLOGUE AFUA_1G12560)-RELATED"/>
    <property type="match status" value="1"/>
</dbReference>
<dbReference type="Proteomes" id="UP000217199">
    <property type="component" value="Unassembled WGS sequence"/>
</dbReference>
<dbReference type="CDD" id="cd21175">
    <property type="entry name" value="LPMO_AA9"/>
    <property type="match status" value="1"/>
</dbReference>
<keyword evidence="9" id="KW-0624">Polysaccharide degradation</keyword>
<keyword evidence="15" id="KW-0378">Hydrolase</keyword>
<keyword evidence="3" id="KW-0136">Cellulose degradation</keyword>
<dbReference type="GO" id="GO:0030245">
    <property type="term" value="P:cellulose catabolic process"/>
    <property type="evidence" value="ECO:0007669"/>
    <property type="project" value="UniProtKB-KW"/>
</dbReference>
<feature type="chain" id="PRO_5013622029" description="lytic cellulose monooxygenase (C4-dehydrogenating)" evidence="13">
    <location>
        <begin position="22"/>
        <end position="250"/>
    </location>
</feature>
<dbReference type="InterPro" id="IPR049892">
    <property type="entry name" value="AA9"/>
</dbReference>
<name>A0A286U6E7_9AGAM</name>
<dbReference type="InParanoid" id="A0A286U6E7"/>
<keyword evidence="4" id="KW-0560">Oxidoreductase</keyword>
<evidence type="ECO:0000256" key="3">
    <source>
        <dbReference type="ARBA" id="ARBA00023001"/>
    </source>
</evidence>
<comment type="cofactor">
    <cofactor evidence="1">
        <name>Cu(2+)</name>
        <dbReference type="ChEBI" id="CHEBI:29036"/>
    </cofactor>
</comment>
<dbReference type="AlphaFoldDB" id="A0A286U6E7"/>
<keyword evidence="6" id="KW-0503">Monooxygenase</keyword>
<comment type="caution">
    <text evidence="15">The sequence shown here is derived from an EMBL/GenBank/DDBJ whole genome shotgun (WGS) entry which is preliminary data.</text>
</comment>
<proteinExistence type="inferred from homology"/>
<dbReference type="GO" id="GO:0004497">
    <property type="term" value="F:monooxygenase activity"/>
    <property type="evidence" value="ECO:0007669"/>
    <property type="project" value="UniProtKB-KW"/>
</dbReference>
<evidence type="ECO:0000313" key="15">
    <source>
        <dbReference type="EMBL" id="PAV15148.1"/>
    </source>
</evidence>
<dbReference type="Gene3D" id="2.70.50.70">
    <property type="match status" value="1"/>
</dbReference>
<gene>
    <name evidence="15" type="ORF">PNOK_0890900</name>
</gene>
<keyword evidence="2" id="KW-0479">Metal-binding</keyword>
<protein>
    <recommendedName>
        <fullName evidence="12">lytic cellulose monooxygenase (C4-dehydrogenating)</fullName>
        <ecNumber evidence="12">1.14.99.56</ecNumber>
    </recommendedName>
</protein>
<evidence type="ECO:0000256" key="11">
    <source>
        <dbReference type="ARBA" id="ARBA00045077"/>
    </source>
</evidence>